<feature type="transmembrane region" description="Helical" evidence="8">
    <location>
        <begin position="85"/>
        <end position="106"/>
    </location>
</feature>
<protein>
    <submittedName>
        <fullName evidence="10">Glycosyltransferase family 39 protein</fullName>
    </submittedName>
</protein>
<evidence type="ECO:0000313" key="10">
    <source>
        <dbReference type="EMBL" id="GAA2347381.1"/>
    </source>
</evidence>
<evidence type="ECO:0000256" key="5">
    <source>
        <dbReference type="ARBA" id="ARBA00022692"/>
    </source>
</evidence>
<feature type="transmembrane region" description="Helical" evidence="8">
    <location>
        <begin position="260"/>
        <end position="282"/>
    </location>
</feature>
<evidence type="ECO:0000259" key="9">
    <source>
        <dbReference type="Pfam" id="PF13231"/>
    </source>
</evidence>
<evidence type="ECO:0000256" key="6">
    <source>
        <dbReference type="ARBA" id="ARBA00022989"/>
    </source>
</evidence>
<evidence type="ECO:0000256" key="2">
    <source>
        <dbReference type="ARBA" id="ARBA00022475"/>
    </source>
</evidence>
<reference evidence="10 11" key="1">
    <citation type="journal article" date="2019" name="Int. J. Syst. Evol. Microbiol.">
        <title>The Global Catalogue of Microorganisms (GCM) 10K type strain sequencing project: providing services to taxonomists for standard genome sequencing and annotation.</title>
        <authorList>
            <consortium name="The Broad Institute Genomics Platform"/>
            <consortium name="The Broad Institute Genome Sequencing Center for Infectious Disease"/>
            <person name="Wu L."/>
            <person name="Ma J."/>
        </authorList>
    </citation>
    <scope>NUCLEOTIDE SEQUENCE [LARGE SCALE GENOMIC DNA]</scope>
    <source>
        <strain evidence="10 11">JCM 16221</strain>
    </source>
</reference>
<keyword evidence="4" id="KW-0808">Transferase</keyword>
<sequence length="488" mass="52443">MSTTTLIESSRTSPLPSFAARPVLIITGVTALVHVIAAAFGDFWIDEVYMLAIGKYHPDFGYADQPPLAPMIAAAMDWIAPESMIALRLPAALATAGAVLLAGLLARELGAGRRGQAVAAFAVATGLWSALIGHFVAPYTFEPVLWLALLFPVVRWLRQHSRGVADDRLLLVFGVLLGINLLLKFQVALLCVALLIGALAVGPRAILARPKLWLGTGIALVLASPTLIWQALHGWPQLGMASIVSQEAEFLFGGRTGSTIMMVAFAGVVGSGLVVVGTYRLLRNPHLRPYRLFAVAALVLFVIFVITVARPYYVAGLYGVLIAAAVAEVPGSAPAKPSRWGWTAWPVYALSLVVAVVLANPSALNSEEMPIPVSEQVAGDTSRAYTGLAPARRAHTAVLAESYILAAMVEVGQDDHELPPVHSPHRGYGYFERPGDDVRNIVFVGRDPGEVRGSFERAEQLVRGDVSVWVLTGRQESWATIWPRIRHL</sequence>
<keyword evidence="7 8" id="KW-0472">Membrane</keyword>
<dbReference type="RefSeq" id="WP_344130751.1">
    <property type="nucleotide sequence ID" value="NZ_BAAARA010000008.1"/>
</dbReference>
<dbReference type="Proteomes" id="UP001501218">
    <property type="component" value="Unassembled WGS sequence"/>
</dbReference>
<comment type="subcellular location">
    <subcellularLocation>
        <location evidence="1">Cell membrane</location>
        <topology evidence="1">Multi-pass membrane protein</topology>
    </subcellularLocation>
</comment>
<feature type="transmembrane region" description="Helical" evidence="8">
    <location>
        <begin position="289"/>
        <end position="309"/>
    </location>
</feature>
<feature type="transmembrane region" description="Helical" evidence="8">
    <location>
        <begin position="23"/>
        <end position="45"/>
    </location>
</feature>
<evidence type="ECO:0000256" key="7">
    <source>
        <dbReference type="ARBA" id="ARBA00023136"/>
    </source>
</evidence>
<dbReference type="Pfam" id="PF13231">
    <property type="entry name" value="PMT_2"/>
    <property type="match status" value="1"/>
</dbReference>
<keyword evidence="2" id="KW-1003">Cell membrane</keyword>
<evidence type="ECO:0000256" key="4">
    <source>
        <dbReference type="ARBA" id="ARBA00022679"/>
    </source>
</evidence>
<keyword evidence="6 8" id="KW-1133">Transmembrane helix</keyword>
<feature type="transmembrane region" description="Helical" evidence="8">
    <location>
        <begin position="169"/>
        <end position="200"/>
    </location>
</feature>
<dbReference type="PANTHER" id="PTHR33908:SF11">
    <property type="entry name" value="MEMBRANE PROTEIN"/>
    <property type="match status" value="1"/>
</dbReference>
<feature type="transmembrane region" description="Helical" evidence="8">
    <location>
        <begin position="345"/>
        <end position="364"/>
    </location>
</feature>
<accession>A0ABN3GA45</accession>
<evidence type="ECO:0000256" key="3">
    <source>
        <dbReference type="ARBA" id="ARBA00022676"/>
    </source>
</evidence>
<keyword evidence="11" id="KW-1185">Reference proteome</keyword>
<keyword evidence="3" id="KW-0328">Glycosyltransferase</keyword>
<evidence type="ECO:0000313" key="11">
    <source>
        <dbReference type="Proteomes" id="UP001501218"/>
    </source>
</evidence>
<proteinExistence type="predicted"/>
<feature type="transmembrane region" description="Helical" evidence="8">
    <location>
        <begin position="212"/>
        <end position="232"/>
    </location>
</feature>
<comment type="caution">
    <text evidence="10">The sequence shown here is derived from an EMBL/GenBank/DDBJ whole genome shotgun (WGS) entry which is preliminary data.</text>
</comment>
<dbReference type="EMBL" id="BAAARA010000008">
    <property type="protein sequence ID" value="GAA2347381.1"/>
    <property type="molecule type" value="Genomic_DNA"/>
</dbReference>
<feature type="domain" description="Glycosyltransferase RgtA/B/C/D-like" evidence="9">
    <location>
        <begin position="64"/>
        <end position="229"/>
    </location>
</feature>
<organism evidence="10 11">
    <name type="scientific">Saccharopolyspora halophila</name>
    <dbReference type="NCBI Taxonomy" id="405551"/>
    <lineage>
        <taxon>Bacteria</taxon>
        <taxon>Bacillati</taxon>
        <taxon>Actinomycetota</taxon>
        <taxon>Actinomycetes</taxon>
        <taxon>Pseudonocardiales</taxon>
        <taxon>Pseudonocardiaceae</taxon>
        <taxon>Saccharopolyspora</taxon>
    </lineage>
</organism>
<name>A0ABN3GA45_9PSEU</name>
<feature type="transmembrane region" description="Helical" evidence="8">
    <location>
        <begin position="118"/>
        <end position="141"/>
    </location>
</feature>
<evidence type="ECO:0000256" key="1">
    <source>
        <dbReference type="ARBA" id="ARBA00004651"/>
    </source>
</evidence>
<dbReference type="PANTHER" id="PTHR33908">
    <property type="entry name" value="MANNOSYLTRANSFERASE YKCB-RELATED"/>
    <property type="match status" value="1"/>
</dbReference>
<keyword evidence="5 8" id="KW-0812">Transmembrane</keyword>
<dbReference type="InterPro" id="IPR038731">
    <property type="entry name" value="RgtA/B/C-like"/>
</dbReference>
<dbReference type="InterPro" id="IPR050297">
    <property type="entry name" value="LipidA_mod_glycosyltrf_83"/>
</dbReference>
<gene>
    <name evidence="10" type="ORF">GCM10009854_25580</name>
</gene>
<evidence type="ECO:0000256" key="8">
    <source>
        <dbReference type="SAM" id="Phobius"/>
    </source>
</evidence>